<dbReference type="RefSeq" id="WP_028701443.1">
    <property type="nucleotide sequence ID" value="NZ_CP013126.1"/>
</dbReference>
<sequence length="149" mass="15536">MMKAVKWVLIVLGAVCLGVGLYMVIRLSMDMRTIMGAANAGKSVDVLQNPMRTVWIVGAVALGAGALLGAGIGLPRRTLGSVRRETLEGAAAQRESAIRENALRRAGRPRPEAATGDGELPAGSDRPQLETSADPETDDEAGKDDGGAR</sequence>
<evidence type="ECO:0000313" key="3">
    <source>
        <dbReference type="EMBL" id="AMS06587.1"/>
    </source>
</evidence>
<feature type="transmembrane region" description="Helical" evidence="2">
    <location>
        <begin position="7"/>
        <end position="25"/>
    </location>
</feature>
<feature type="compositionally biased region" description="Acidic residues" evidence="1">
    <location>
        <begin position="133"/>
        <end position="142"/>
    </location>
</feature>
<dbReference type="Proteomes" id="UP000178666">
    <property type="component" value="Chromosome"/>
</dbReference>
<evidence type="ECO:0008006" key="7">
    <source>
        <dbReference type="Google" id="ProtNLM"/>
    </source>
</evidence>
<evidence type="ECO:0000256" key="2">
    <source>
        <dbReference type="SAM" id="Phobius"/>
    </source>
</evidence>
<keyword evidence="6" id="KW-1185">Reference proteome</keyword>
<dbReference type="Proteomes" id="UP000075221">
    <property type="component" value="Chromosome"/>
</dbReference>
<evidence type="ECO:0000313" key="5">
    <source>
        <dbReference type="Proteomes" id="UP000075221"/>
    </source>
</evidence>
<evidence type="ECO:0000313" key="4">
    <source>
        <dbReference type="EMBL" id="AOZ45373.1"/>
    </source>
</evidence>
<dbReference type="KEGG" id="aaci:ASQ49_16045"/>
<reference evidence="3 5" key="2">
    <citation type="submission" date="2016-02" db="EMBL/GenBank/DDBJ databases">
        <title>Complete Genome Sequence of Propionibacterium acidipropionici ATCC 55737.</title>
        <authorList>
            <person name="Luna Flores C.H."/>
            <person name="Nielsen L.K."/>
            <person name="Marcellin E."/>
        </authorList>
    </citation>
    <scope>NUCLEOTIDE SEQUENCE [LARGE SCALE GENOMIC DNA]</scope>
    <source>
        <strain evidence="3 5">ATCC 55737</strain>
    </source>
</reference>
<evidence type="ECO:0000313" key="6">
    <source>
        <dbReference type="Proteomes" id="UP000178666"/>
    </source>
</evidence>
<protein>
    <recommendedName>
        <fullName evidence="7">DUF1049 domain-containing protein</fullName>
    </recommendedName>
</protein>
<proteinExistence type="predicted"/>
<dbReference type="GeneID" id="88086513"/>
<dbReference type="EMBL" id="CP015970">
    <property type="protein sequence ID" value="AOZ45373.1"/>
    <property type="molecule type" value="Genomic_DNA"/>
</dbReference>
<keyword evidence="2" id="KW-1133">Transmembrane helix</keyword>
<dbReference type="AlphaFoldDB" id="A0A142KKE9"/>
<name>A0A142KKE9_9ACTN</name>
<dbReference type="OrthoDB" id="9966057at2"/>
<feature type="transmembrane region" description="Helical" evidence="2">
    <location>
        <begin position="54"/>
        <end position="74"/>
    </location>
</feature>
<gene>
    <name evidence="4" type="ORF">A8L58_00160</name>
    <name evidence="3" type="ORF">AXH35_15225</name>
</gene>
<accession>A0A142KKE9</accession>
<feature type="region of interest" description="Disordered" evidence="1">
    <location>
        <begin position="90"/>
        <end position="149"/>
    </location>
</feature>
<organism evidence="3 5">
    <name type="scientific">Acidipropionibacterium acidipropionici</name>
    <dbReference type="NCBI Taxonomy" id="1748"/>
    <lineage>
        <taxon>Bacteria</taxon>
        <taxon>Bacillati</taxon>
        <taxon>Actinomycetota</taxon>
        <taxon>Actinomycetes</taxon>
        <taxon>Propionibacteriales</taxon>
        <taxon>Propionibacteriaceae</taxon>
        <taxon>Acidipropionibacterium</taxon>
    </lineage>
</organism>
<keyword evidence="2" id="KW-0472">Membrane</keyword>
<keyword evidence="2" id="KW-0812">Transmembrane</keyword>
<dbReference type="EMBL" id="CP014352">
    <property type="protein sequence ID" value="AMS06587.1"/>
    <property type="molecule type" value="Genomic_DNA"/>
</dbReference>
<evidence type="ECO:0000256" key="1">
    <source>
        <dbReference type="SAM" id="MobiDB-lite"/>
    </source>
</evidence>
<reference evidence="4 6" key="1">
    <citation type="journal article" date="2016" name="Plant Dis.">
        <title>Improved production of propionic acid using genome shuffling.</title>
        <authorList>
            <person name="Luna-Flores C.H."/>
            <person name="Palfreyman R.W."/>
            <person name="Kromer J.O."/>
            <person name="Nielsen L.K."/>
            <person name="Marcellin E."/>
        </authorList>
    </citation>
    <scope>NUCLEOTIDE SEQUENCE [LARGE SCALE GENOMIC DNA]</scope>
    <source>
        <strain evidence="4 6">F3E8</strain>
    </source>
</reference>